<dbReference type="InterPro" id="IPR008928">
    <property type="entry name" value="6-hairpin_glycosidase_sf"/>
</dbReference>
<feature type="domain" description="Alpha-L-rhamnosidase six-hairpin glycosidase" evidence="1">
    <location>
        <begin position="529"/>
        <end position="864"/>
    </location>
</feature>
<name>A0ABS1J338_9FIRM</name>
<organism evidence="3 4">
    <name type="scientific">Catonella massiliensis</name>
    <dbReference type="NCBI Taxonomy" id="2799636"/>
    <lineage>
        <taxon>Bacteria</taxon>
        <taxon>Bacillati</taxon>
        <taxon>Bacillota</taxon>
        <taxon>Clostridia</taxon>
        <taxon>Lachnospirales</taxon>
        <taxon>Lachnospiraceae</taxon>
        <taxon>Catonella</taxon>
    </lineage>
</organism>
<dbReference type="Gene3D" id="1.50.10.10">
    <property type="match status" value="1"/>
</dbReference>
<dbReference type="Proteomes" id="UP000604730">
    <property type="component" value="Unassembled WGS sequence"/>
</dbReference>
<gene>
    <name evidence="3" type="ORF">JJN12_12320</name>
</gene>
<comment type="caution">
    <text evidence="3">The sequence shown here is derived from an EMBL/GenBank/DDBJ whole genome shotgun (WGS) entry which is preliminary data.</text>
</comment>
<evidence type="ECO:0008006" key="5">
    <source>
        <dbReference type="Google" id="ProtNLM"/>
    </source>
</evidence>
<keyword evidence="4" id="KW-1185">Reference proteome</keyword>
<dbReference type="EMBL" id="JAEPRJ010000001">
    <property type="protein sequence ID" value="MBK5898558.1"/>
    <property type="molecule type" value="Genomic_DNA"/>
</dbReference>
<feature type="domain" description="Alpha-L-rhamnosidase C-terminal" evidence="2">
    <location>
        <begin position="867"/>
        <end position="918"/>
    </location>
</feature>
<accession>A0ABS1J338</accession>
<evidence type="ECO:0000313" key="4">
    <source>
        <dbReference type="Proteomes" id="UP000604730"/>
    </source>
</evidence>
<dbReference type="InterPro" id="IPR012341">
    <property type="entry name" value="6hp_glycosidase-like_sf"/>
</dbReference>
<dbReference type="Pfam" id="PF17390">
    <property type="entry name" value="Bac_rhamnosid_C"/>
    <property type="match status" value="1"/>
</dbReference>
<dbReference type="PANTHER" id="PTHR34987">
    <property type="entry name" value="C, PUTATIVE (AFU_ORTHOLOGUE AFUA_3G02880)-RELATED"/>
    <property type="match status" value="1"/>
</dbReference>
<dbReference type="SUPFAM" id="SSF49785">
    <property type="entry name" value="Galactose-binding domain-like"/>
    <property type="match status" value="1"/>
</dbReference>
<dbReference type="InterPro" id="IPR035396">
    <property type="entry name" value="Bac_rhamnosid6H"/>
</dbReference>
<reference evidence="3 4" key="1">
    <citation type="submission" date="2021-01" db="EMBL/GenBank/DDBJ databases">
        <title>Isolation and description of Catonella massiliensis sp. nov., a novel Catonella species, isolated from a stable periodontitis subject.</title>
        <authorList>
            <person name="Antezack A."/>
            <person name="Boxberger M."/>
            <person name="La Scola B."/>
            <person name="Monnet-Corti V."/>
        </authorList>
    </citation>
    <scope>NUCLEOTIDE SEQUENCE [LARGE SCALE GENOMIC DNA]</scope>
    <source>
        <strain evidence="3 4">Marseille-Q4567</strain>
    </source>
</reference>
<evidence type="ECO:0000313" key="3">
    <source>
        <dbReference type="EMBL" id="MBK5898558.1"/>
    </source>
</evidence>
<proteinExistence type="predicted"/>
<dbReference type="SUPFAM" id="SSF48208">
    <property type="entry name" value="Six-hairpin glycosidases"/>
    <property type="match status" value="1"/>
</dbReference>
<dbReference type="Gene3D" id="2.60.420.10">
    <property type="entry name" value="Maltose phosphorylase, domain 3"/>
    <property type="match status" value="1"/>
</dbReference>
<sequence length="940" mass="109069">MIIDGKWIWIDKNPNCDNRRVCFYDDFYITDKDLQCELYICATEKYMLYINGVLQGFGPARSMKEIGYLDCYDITPILNEGKNEITVEVWNYGCSTYQSIYDSGKLIFEIRQMNKVISSSDENTRCIDDKGFISNAPKRNVNLGYSDYFDGRQSDQKWLVKPAELCGWGNAVICEGVKKELKTLSERKRTIESKRPKRVVRVQDVKKNCKVFTVNTRRAFFGNRKDANETNFNAFLGCIIISPVAQSGRISFPNRTWNGIFGSFRIGKNEYSVSDRNRDIVVELQEGDNFFMMQIHGKYDDLYSHIEFRFENYIVIRSTDQESGFFVIGPTSQITTVQDGIHEIFDDIDYFTENEKYIFSCTSIEELKEKQINIKAIAKNDVMEDAYILSLSRLGIPINDYSIKKDLLGMMWSGDESTTIKIPKSGNYKRIIVDFGNIYVGYLKFVIKAPQNTVLDIYGFENMYRGEPDYTIGLNNGVRYICKDGWQIYTCMAKMGMRYAMLNIYGNEDEIVQIREFEIMHEMYAVANRGYFECDNEKLNRIWKMCEQTMRDSVSDAYADSPTYEQAYWLGDSLVSMNVGAYMFGDYEFIRHNIILGMTAGISTPLGNALTPTDWIAPIPMWTMNWIIMIEEYIELTGDKEILREVYTRIREYLNYYNSLLTEDGGFLVKSWNLVDWAPMDISNNCVCTAYQGILAHCFEVAAKYARILGDEDEGKLFEMTSNRMRTYLSTVLWDDERKAYRDGWSPVNGLSKTFSIQTHTLLLSYSVVEEPERKELLKGYITNRPEDFLDVGSPFLLYYLYGVLAQMGNLEIVIRDMEKRWGEMLRYDSTTCWEVFPGFYENARTRSYCHAWSSAPALLMQKYLLGIKRDGEGFKKISICLPDTDIRWCRGSIPTPFGNIESTWDKNDKVFLVRIPEQIEINEVKVEDFNVIVERTLNG</sequence>
<evidence type="ECO:0000259" key="1">
    <source>
        <dbReference type="Pfam" id="PF17389"/>
    </source>
</evidence>
<dbReference type="RefSeq" id="WP_208429969.1">
    <property type="nucleotide sequence ID" value="NZ_JAEPRJ010000001.1"/>
</dbReference>
<protein>
    <recommendedName>
        <fullName evidence="5">Alpha-L-rhamnosidase</fullName>
    </recommendedName>
</protein>
<evidence type="ECO:0000259" key="2">
    <source>
        <dbReference type="Pfam" id="PF17390"/>
    </source>
</evidence>
<dbReference type="InterPro" id="IPR035398">
    <property type="entry name" value="Bac_rhamnosid_C"/>
</dbReference>
<dbReference type="Gene3D" id="2.60.120.260">
    <property type="entry name" value="Galactose-binding domain-like"/>
    <property type="match status" value="3"/>
</dbReference>
<dbReference type="PANTHER" id="PTHR34987:SF4">
    <property type="entry name" value="ALPHA-L-RHAMNOSIDASE C-TERMINAL DOMAIN-CONTAINING PROTEIN"/>
    <property type="match status" value="1"/>
</dbReference>
<dbReference type="Pfam" id="PF17389">
    <property type="entry name" value="Bac_rhamnosid6H"/>
    <property type="match status" value="1"/>
</dbReference>
<dbReference type="InterPro" id="IPR008979">
    <property type="entry name" value="Galactose-bd-like_sf"/>
</dbReference>